<dbReference type="InterPro" id="IPR017900">
    <property type="entry name" value="4Fe4S_Fe_S_CS"/>
</dbReference>
<accession>A0ABR7KD03</accession>
<dbReference type="PROSITE" id="PS00198">
    <property type="entry name" value="4FE4S_FER_1"/>
    <property type="match status" value="1"/>
</dbReference>
<proteinExistence type="predicted"/>
<keyword evidence="4" id="KW-0479">Metal-binding</keyword>
<keyword evidence="9" id="KW-1185">Reference proteome</keyword>
<protein>
    <submittedName>
        <fullName evidence="8">4Fe-4S binding protein</fullName>
    </submittedName>
</protein>
<dbReference type="Pfam" id="PF13187">
    <property type="entry name" value="Fer4_9"/>
    <property type="match status" value="1"/>
</dbReference>
<keyword evidence="3" id="KW-0004">4Fe-4S</keyword>
<evidence type="ECO:0000256" key="5">
    <source>
        <dbReference type="ARBA" id="ARBA00023004"/>
    </source>
</evidence>
<dbReference type="SUPFAM" id="SSF54862">
    <property type="entry name" value="4Fe-4S ferredoxins"/>
    <property type="match status" value="1"/>
</dbReference>
<dbReference type="InterPro" id="IPR050157">
    <property type="entry name" value="PSI_iron-sulfur_center"/>
</dbReference>
<dbReference type="PROSITE" id="PS51379">
    <property type="entry name" value="4FE4S_FER_2"/>
    <property type="match status" value="2"/>
</dbReference>
<dbReference type="EMBL" id="JACRWG010000050">
    <property type="protein sequence ID" value="MBC6010611.1"/>
    <property type="molecule type" value="Genomic_DNA"/>
</dbReference>
<dbReference type="RefSeq" id="WP_187012767.1">
    <property type="nucleotide sequence ID" value="NZ_JACRWG010000050.1"/>
</dbReference>
<organism evidence="8 9">
    <name type="scientific">Catenibacterium faecis</name>
    <dbReference type="NCBI Taxonomy" id="2764323"/>
    <lineage>
        <taxon>Bacteria</taxon>
        <taxon>Bacillati</taxon>
        <taxon>Bacillota</taxon>
        <taxon>Erysipelotrichia</taxon>
        <taxon>Erysipelotrichales</taxon>
        <taxon>Coprobacillaceae</taxon>
        <taxon>Catenibacterium</taxon>
    </lineage>
</organism>
<sequence>MIYYFTGTGNSRYIARELHQQLNEDYISMNTLIRNNDHSLQNIQGTLVFVVPTYAWRIPRIVEEWIRLTAFKDVEEVYFVMDCGGNIGNAGHYNRKLCEKKGFNYKGTMEIIMPENYLAMFDTPEDDEAKKIIKQADPVIKQAVSCIHQHLPFPSMSLQLKDKFQSSIVNTVFYPLFVKAAAFYSTDECIGCGLCEKLCPLKNIQIKDHRPVWGKECTHCMACIAKCPKKAIEYGKKSKGKNRYYID</sequence>
<dbReference type="Gene3D" id="3.40.50.360">
    <property type="match status" value="1"/>
</dbReference>
<dbReference type="PANTHER" id="PTHR24960:SF79">
    <property type="entry name" value="PHOTOSYSTEM I IRON-SULFUR CENTER"/>
    <property type="match status" value="1"/>
</dbReference>
<feature type="domain" description="4Fe-4S ferredoxin-type" evidence="7">
    <location>
        <begin position="210"/>
        <end position="237"/>
    </location>
</feature>
<evidence type="ECO:0000256" key="6">
    <source>
        <dbReference type="ARBA" id="ARBA00023014"/>
    </source>
</evidence>
<keyword evidence="6" id="KW-0411">Iron-sulfur</keyword>
<evidence type="ECO:0000313" key="8">
    <source>
        <dbReference type="EMBL" id="MBC6010611.1"/>
    </source>
</evidence>
<evidence type="ECO:0000256" key="1">
    <source>
        <dbReference type="ARBA" id="ARBA00001966"/>
    </source>
</evidence>
<evidence type="ECO:0000259" key="7">
    <source>
        <dbReference type="PROSITE" id="PS51379"/>
    </source>
</evidence>
<evidence type="ECO:0000256" key="2">
    <source>
        <dbReference type="ARBA" id="ARBA00003532"/>
    </source>
</evidence>
<evidence type="ECO:0000256" key="3">
    <source>
        <dbReference type="ARBA" id="ARBA00022485"/>
    </source>
</evidence>
<dbReference type="InterPro" id="IPR017896">
    <property type="entry name" value="4Fe4S_Fe-S-bd"/>
</dbReference>
<dbReference type="Proteomes" id="UP000603474">
    <property type="component" value="Unassembled WGS sequence"/>
</dbReference>
<dbReference type="Gene3D" id="3.30.70.20">
    <property type="match status" value="1"/>
</dbReference>
<comment type="function">
    <text evidence="2">Ferredoxins are iron-sulfur proteins that transfer electrons in a wide variety of metabolic reactions.</text>
</comment>
<dbReference type="InterPro" id="IPR047964">
    <property type="entry name" value="EFR1-like"/>
</dbReference>
<name>A0ABR7KD03_9FIRM</name>
<dbReference type="NCBIfam" id="NF038196">
    <property type="entry name" value="ferrodoxin_EFR1"/>
    <property type="match status" value="1"/>
</dbReference>
<evidence type="ECO:0000256" key="4">
    <source>
        <dbReference type="ARBA" id="ARBA00022723"/>
    </source>
</evidence>
<keyword evidence="5" id="KW-0408">Iron</keyword>
<comment type="cofactor">
    <cofactor evidence="1">
        <name>[4Fe-4S] cluster</name>
        <dbReference type="ChEBI" id="CHEBI:49883"/>
    </cofactor>
</comment>
<reference evidence="8 9" key="1">
    <citation type="submission" date="2020-08" db="EMBL/GenBank/DDBJ databases">
        <authorList>
            <person name="Liu C."/>
            <person name="Sun Q."/>
        </authorList>
    </citation>
    <scope>NUCLEOTIDE SEQUENCE [LARGE SCALE GENOMIC DNA]</scope>
    <source>
        <strain evidence="8 9">NSJ-22</strain>
    </source>
</reference>
<gene>
    <name evidence="8" type="ORF">H8909_10260</name>
</gene>
<comment type="caution">
    <text evidence="8">The sequence shown here is derived from an EMBL/GenBank/DDBJ whole genome shotgun (WGS) entry which is preliminary data.</text>
</comment>
<dbReference type="InterPro" id="IPR029039">
    <property type="entry name" value="Flavoprotein-like_sf"/>
</dbReference>
<dbReference type="SUPFAM" id="SSF52218">
    <property type="entry name" value="Flavoproteins"/>
    <property type="match status" value="1"/>
</dbReference>
<feature type="domain" description="4Fe-4S ferredoxin-type" evidence="7">
    <location>
        <begin position="180"/>
        <end position="209"/>
    </location>
</feature>
<evidence type="ECO:0000313" key="9">
    <source>
        <dbReference type="Proteomes" id="UP000603474"/>
    </source>
</evidence>
<dbReference type="PANTHER" id="PTHR24960">
    <property type="entry name" value="PHOTOSYSTEM I IRON-SULFUR CENTER-RELATED"/>
    <property type="match status" value="1"/>
</dbReference>